<evidence type="ECO:0000313" key="6">
    <source>
        <dbReference type="Proteomes" id="UP000593892"/>
    </source>
</evidence>
<evidence type="ECO:0000256" key="3">
    <source>
        <dbReference type="ARBA" id="ARBA00023163"/>
    </source>
</evidence>
<evidence type="ECO:0000313" key="5">
    <source>
        <dbReference type="EMBL" id="QOY90609.1"/>
    </source>
</evidence>
<protein>
    <submittedName>
        <fullName evidence="5">Sigma-70 family RNA polymerase sigma factor</fullName>
    </submittedName>
</protein>
<accession>A0A7S7SMN1</accession>
<sequence length="199" mass="22501">MSGGRSPVTPDSEAVTRLLRQWQSGEANALEELTPLVYHELRRIASGFLRREREGHTLQPTALLHEAYLRLVDQREKDWKSRAHFYGVAAHLMRLILVDYARSKARLKRGGEVQRVEWNEAISSSAERPALLATLDDALSELEKLDPRKGRVVELRYFGGLSVEETAEVLGISTATVGREQRMAEAWLQRQMTSGPPRA</sequence>
<dbReference type="InterPro" id="IPR011517">
    <property type="entry name" value="RNA_pol_sigma70_ECF-like"/>
</dbReference>
<name>A0A7S7SMN1_PALFE</name>
<dbReference type="PANTHER" id="PTHR43133:SF39">
    <property type="entry name" value="SIMILAR TO RNA POLYMERASE SIGMA-E FACTOR"/>
    <property type="match status" value="1"/>
</dbReference>
<dbReference type="SUPFAM" id="SSF88659">
    <property type="entry name" value="Sigma3 and sigma4 domains of RNA polymerase sigma factors"/>
    <property type="match status" value="1"/>
</dbReference>
<dbReference type="GO" id="GO:0006352">
    <property type="term" value="P:DNA-templated transcription initiation"/>
    <property type="evidence" value="ECO:0007669"/>
    <property type="project" value="InterPro"/>
</dbReference>
<dbReference type="CDD" id="cd06171">
    <property type="entry name" value="Sigma70_r4"/>
    <property type="match status" value="1"/>
</dbReference>
<dbReference type="KEGG" id="pfer:IRI77_11870"/>
<proteinExistence type="predicted"/>
<gene>
    <name evidence="5" type="ORF">IRI77_11870</name>
</gene>
<reference evidence="5 6" key="1">
    <citation type="submission" date="2020-10" db="EMBL/GenBank/DDBJ databases">
        <title>Complete genome sequence of Paludibaculum fermentans P105T, a facultatively anaerobic acidobacterium capable of dissimilatory Fe(III) reduction.</title>
        <authorList>
            <person name="Dedysh S.N."/>
            <person name="Beletsky A.V."/>
            <person name="Kulichevskaya I.S."/>
            <person name="Mardanov A.V."/>
            <person name="Ravin N.V."/>
        </authorList>
    </citation>
    <scope>NUCLEOTIDE SEQUENCE [LARGE SCALE GENOMIC DNA]</scope>
    <source>
        <strain evidence="5 6">P105</strain>
    </source>
</reference>
<organism evidence="5 6">
    <name type="scientific">Paludibaculum fermentans</name>
    <dbReference type="NCBI Taxonomy" id="1473598"/>
    <lineage>
        <taxon>Bacteria</taxon>
        <taxon>Pseudomonadati</taxon>
        <taxon>Acidobacteriota</taxon>
        <taxon>Terriglobia</taxon>
        <taxon>Bryobacterales</taxon>
        <taxon>Bryobacteraceae</taxon>
        <taxon>Paludibaculum</taxon>
    </lineage>
</organism>
<dbReference type="Gene3D" id="1.10.10.10">
    <property type="entry name" value="Winged helix-like DNA-binding domain superfamily/Winged helix DNA-binding domain"/>
    <property type="match status" value="1"/>
</dbReference>
<evidence type="ECO:0000256" key="2">
    <source>
        <dbReference type="ARBA" id="ARBA00023082"/>
    </source>
</evidence>
<dbReference type="GO" id="GO:0016987">
    <property type="term" value="F:sigma factor activity"/>
    <property type="evidence" value="ECO:0007669"/>
    <property type="project" value="UniProtKB-KW"/>
</dbReference>
<dbReference type="AlphaFoldDB" id="A0A7S7SMN1"/>
<evidence type="ECO:0000259" key="4">
    <source>
        <dbReference type="Pfam" id="PF07638"/>
    </source>
</evidence>
<dbReference type="InterPro" id="IPR039425">
    <property type="entry name" value="RNA_pol_sigma-70-like"/>
</dbReference>
<dbReference type="InterPro" id="IPR014284">
    <property type="entry name" value="RNA_pol_sigma-70_dom"/>
</dbReference>
<dbReference type="InterPro" id="IPR036388">
    <property type="entry name" value="WH-like_DNA-bd_sf"/>
</dbReference>
<feature type="domain" description="RNA polymerase sigma-70 ECF-like HTH" evidence="4">
    <location>
        <begin position="13"/>
        <end position="193"/>
    </location>
</feature>
<dbReference type="NCBIfam" id="TIGR02937">
    <property type="entry name" value="sigma70-ECF"/>
    <property type="match status" value="1"/>
</dbReference>
<keyword evidence="1" id="KW-0805">Transcription regulation</keyword>
<keyword evidence="2" id="KW-0731">Sigma factor</keyword>
<dbReference type="PANTHER" id="PTHR43133">
    <property type="entry name" value="RNA POLYMERASE ECF-TYPE SIGMA FACTO"/>
    <property type="match status" value="1"/>
</dbReference>
<evidence type="ECO:0000256" key="1">
    <source>
        <dbReference type="ARBA" id="ARBA00023015"/>
    </source>
</evidence>
<dbReference type="Proteomes" id="UP000593892">
    <property type="component" value="Chromosome"/>
</dbReference>
<keyword evidence="3" id="KW-0804">Transcription</keyword>
<dbReference type="InterPro" id="IPR053812">
    <property type="entry name" value="HTH_Sigma70_ECF-like"/>
</dbReference>
<dbReference type="EMBL" id="CP063849">
    <property type="protein sequence ID" value="QOY90609.1"/>
    <property type="molecule type" value="Genomic_DNA"/>
</dbReference>
<dbReference type="Pfam" id="PF07638">
    <property type="entry name" value="Sigma70_ECF"/>
    <property type="match status" value="1"/>
</dbReference>
<dbReference type="NCBIfam" id="TIGR02999">
    <property type="entry name" value="Sig-70_X6"/>
    <property type="match status" value="1"/>
</dbReference>
<keyword evidence="6" id="KW-1185">Reference proteome</keyword>
<dbReference type="InterPro" id="IPR013324">
    <property type="entry name" value="RNA_pol_sigma_r3/r4-like"/>
</dbReference>